<sequence>MNPILDFLKSASYEVQKHFLNFEKIQKKQNYWNGSLLSKLSTNKMNTAAVNVKLSVIPPVLDPVFVCPVNEPHITSPFGWRSLNINGKLSRQFHLGIDLGGEREIRVPEDCVIKTVLKKDEKYPVRFHYENGTWIDLIRIGKIPRGGAWTPYIIGVGVHTKNQYKFKHVDSYVSIGQNVKAGTLIGRSGNLGYSMGPHLHFEVWPWNEKKQSWPTPMDPAKFLKSKNLI</sequence>
<dbReference type="InterPro" id="IPR016047">
    <property type="entry name" value="M23ase_b-sheet_dom"/>
</dbReference>
<dbReference type="PANTHER" id="PTHR21666:SF270">
    <property type="entry name" value="MUREIN HYDROLASE ACTIVATOR ENVC"/>
    <property type="match status" value="1"/>
</dbReference>
<dbReference type="Proteomes" id="UP000006339">
    <property type="component" value="Unassembled WGS sequence"/>
</dbReference>
<dbReference type="PANTHER" id="PTHR21666">
    <property type="entry name" value="PEPTIDASE-RELATED"/>
    <property type="match status" value="1"/>
</dbReference>
<protein>
    <submittedName>
        <fullName evidence="2">Peptidase, M23 domain protein</fullName>
    </submittedName>
</protein>
<dbReference type="AlphaFoldDB" id="A0A828Y3C3"/>
<dbReference type="EMBL" id="AKWH02000041">
    <property type="protein sequence ID" value="EKO51401.1"/>
    <property type="molecule type" value="Genomic_DNA"/>
</dbReference>
<dbReference type="GO" id="GO:0004222">
    <property type="term" value="F:metalloendopeptidase activity"/>
    <property type="evidence" value="ECO:0007669"/>
    <property type="project" value="TreeGrafter"/>
</dbReference>
<dbReference type="Pfam" id="PF01551">
    <property type="entry name" value="Peptidase_M23"/>
    <property type="match status" value="1"/>
</dbReference>
<proteinExistence type="predicted"/>
<dbReference type="CDD" id="cd12797">
    <property type="entry name" value="M23_peptidase"/>
    <property type="match status" value="1"/>
</dbReference>
<accession>A0A828Y3C3</accession>
<name>A0A828Y3C3_9LEPT</name>
<feature type="domain" description="M23ase beta-sheet core" evidence="1">
    <location>
        <begin position="160"/>
        <end position="208"/>
    </location>
</feature>
<evidence type="ECO:0000259" key="1">
    <source>
        <dbReference type="Pfam" id="PF01551"/>
    </source>
</evidence>
<dbReference type="SUPFAM" id="SSF51261">
    <property type="entry name" value="Duplicated hybrid motif"/>
    <property type="match status" value="1"/>
</dbReference>
<gene>
    <name evidence="2" type="ORF">LEP1GSC131_2039</name>
</gene>
<evidence type="ECO:0000313" key="3">
    <source>
        <dbReference type="Proteomes" id="UP000006339"/>
    </source>
</evidence>
<dbReference type="InterPro" id="IPR011055">
    <property type="entry name" value="Dup_hybrid_motif"/>
</dbReference>
<dbReference type="InterPro" id="IPR050570">
    <property type="entry name" value="Cell_wall_metabolism_enzyme"/>
</dbReference>
<evidence type="ECO:0000313" key="2">
    <source>
        <dbReference type="EMBL" id="EKO51401.1"/>
    </source>
</evidence>
<dbReference type="RefSeq" id="WP_004770637.1">
    <property type="nucleotide sequence ID" value="NZ_AKWH02000041.1"/>
</dbReference>
<reference evidence="2" key="1">
    <citation type="submission" date="2012-10" db="EMBL/GenBank/DDBJ databases">
        <authorList>
            <person name="Harkins D.M."/>
            <person name="Durkin A.S."/>
            <person name="Brinkac L.M."/>
            <person name="Selengut J.D."/>
            <person name="Sanka R."/>
            <person name="DePew J."/>
            <person name="Purushe J."/>
            <person name="Picardeau M."/>
            <person name="Werts C."/>
            <person name="Goarant C."/>
            <person name="Vinetz J.M."/>
            <person name="Sutton G.G."/>
            <person name="Nelson W.C."/>
            <person name="Fouts D.E."/>
        </authorList>
    </citation>
    <scope>NUCLEOTIDE SEQUENCE [LARGE SCALE GENOMIC DNA]</scope>
    <source>
        <strain evidence="2">200802841</strain>
    </source>
</reference>
<organism evidence="2 3">
    <name type="scientific">Leptospira kirschneri str. 200802841</name>
    <dbReference type="NCBI Taxonomy" id="1193047"/>
    <lineage>
        <taxon>Bacteria</taxon>
        <taxon>Pseudomonadati</taxon>
        <taxon>Spirochaetota</taxon>
        <taxon>Spirochaetia</taxon>
        <taxon>Leptospirales</taxon>
        <taxon>Leptospiraceae</taxon>
        <taxon>Leptospira</taxon>
    </lineage>
</organism>
<dbReference type="Gene3D" id="2.70.70.10">
    <property type="entry name" value="Glucose Permease (Domain IIA)"/>
    <property type="match status" value="1"/>
</dbReference>
<keyword evidence="3" id="KW-1185">Reference proteome</keyword>
<comment type="caution">
    <text evidence="2">The sequence shown here is derived from an EMBL/GenBank/DDBJ whole genome shotgun (WGS) entry which is preliminary data.</text>
</comment>